<dbReference type="AlphaFoldDB" id="A0A2G8KU42"/>
<protein>
    <submittedName>
        <fullName evidence="8">Putative platelet glycoprotein V</fullName>
    </submittedName>
</protein>
<dbReference type="InterPro" id="IPR001611">
    <property type="entry name" value="Leu-rich_rpt"/>
</dbReference>
<dbReference type="PANTHER" id="PTHR24369">
    <property type="entry name" value="ANTIGEN BSP, PUTATIVE-RELATED"/>
    <property type="match status" value="1"/>
</dbReference>
<feature type="domain" description="LRRCT" evidence="7">
    <location>
        <begin position="471"/>
        <end position="529"/>
    </location>
</feature>
<gene>
    <name evidence="8" type="ORF">BSL78_11560</name>
</gene>
<organism evidence="8 9">
    <name type="scientific">Stichopus japonicus</name>
    <name type="common">Sea cucumber</name>
    <dbReference type="NCBI Taxonomy" id="307972"/>
    <lineage>
        <taxon>Eukaryota</taxon>
        <taxon>Metazoa</taxon>
        <taxon>Echinodermata</taxon>
        <taxon>Eleutherozoa</taxon>
        <taxon>Echinozoa</taxon>
        <taxon>Holothuroidea</taxon>
        <taxon>Aspidochirotacea</taxon>
        <taxon>Aspidochirotida</taxon>
        <taxon>Stichopodidae</taxon>
        <taxon>Apostichopus</taxon>
    </lineage>
</organism>
<feature type="compositionally biased region" description="Polar residues" evidence="4">
    <location>
        <begin position="609"/>
        <end position="626"/>
    </location>
</feature>
<evidence type="ECO:0000313" key="8">
    <source>
        <dbReference type="EMBL" id="PIK51533.1"/>
    </source>
</evidence>
<keyword evidence="5" id="KW-0472">Membrane</keyword>
<keyword evidence="3" id="KW-0677">Repeat</keyword>
<dbReference type="Pfam" id="PF13855">
    <property type="entry name" value="LRR_8"/>
    <property type="match status" value="3"/>
</dbReference>
<evidence type="ECO:0000259" key="7">
    <source>
        <dbReference type="SMART" id="SM00082"/>
    </source>
</evidence>
<dbReference type="InterPro" id="IPR000483">
    <property type="entry name" value="Cys-rich_flank_reg_C"/>
</dbReference>
<proteinExistence type="predicted"/>
<evidence type="ECO:0000256" key="2">
    <source>
        <dbReference type="ARBA" id="ARBA00022729"/>
    </source>
</evidence>
<dbReference type="PROSITE" id="PS51450">
    <property type="entry name" value="LRR"/>
    <property type="match status" value="3"/>
</dbReference>
<accession>A0A2G8KU42</accession>
<feature type="region of interest" description="Disordered" evidence="4">
    <location>
        <begin position="609"/>
        <end position="654"/>
    </location>
</feature>
<dbReference type="OrthoDB" id="1055097at2759"/>
<dbReference type="SMART" id="SM00369">
    <property type="entry name" value="LRR_TYP"/>
    <property type="match status" value="8"/>
</dbReference>
<dbReference type="InterPro" id="IPR032675">
    <property type="entry name" value="LRR_dom_sf"/>
</dbReference>
<dbReference type="Pfam" id="PF00560">
    <property type="entry name" value="LRR_1"/>
    <property type="match status" value="1"/>
</dbReference>
<feature type="transmembrane region" description="Helical" evidence="5">
    <location>
        <begin position="537"/>
        <end position="557"/>
    </location>
</feature>
<dbReference type="GO" id="GO:0005886">
    <property type="term" value="C:plasma membrane"/>
    <property type="evidence" value="ECO:0007669"/>
    <property type="project" value="TreeGrafter"/>
</dbReference>
<keyword evidence="9" id="KW-1185">Reference proteome</keyword>
<comment type="caution">
    <text evidence="8">The sequence shown here is derived from an EMBL/GenBank/DDBJ whole genome shotgun (WGS) entry which is preliminary data.</text>
</comment>
<keyword evidence="5" id="KW-0812">Transmembrane</keyword>
<dbReference type="SUPFAM" id="SSF52058">
    <property type="entry name" value="L domain-like"/>
    <property type="match status" value="2"/>
</dbReference>
<evidence type="ECO:0000256" key="3">
    <source>
        <dbReference type="ARBA" id="ARBA00022737"/>
    </source>
</evidence>
<evidence type="ECO:0000256" key="4">
    <source>
        <dbReference type="SAM" id="MobiDB-lite"/>
    </source>
</evidence>
<dbReference type="EMBL" id="MRZV01000367">
    <property type="protein sequence ID" value="PIK51533.1"/>
    <property type="molecule type" value="Genomic_DNA"/>
</dbReference>
<evidence type="ECO:0000256" key="5">
    <source>
        <dbReference type="SAM" id="Phobius"/>
    </source>
</evidence>
<dbReference type="PANTHER" id="PTHR24369:SF210">
    <property type="entry name" value="CHAOPTIN-RELATED"/>
    <property type="match status" value="1"/>
</dbReference>
<evidence type="ECO:0000313" key="9">
    <source>
        <dbReference type="Proteomes" id="UP000230750"/>
    </source>
</evidence>
<evidence type="ECO:0000256" key="1">
    <source>
        <dbReference type="ARBA" id="ARBA00022614"/>
    </source>
</evidence>
<evidence type="ECO:0000256" key="6">
    <source>
        <dbReference type="SAM" id="SignalP"/>
    </source>
</evidence>
<feature type="chain" id="PRO_5013627668" evidence="6">
    <location>
        <begin position="26"/>
        <end position="654"/>
    </location>
</feature>
<keyword evidence="5" id="KW-1133">Transmembrane helix</keyword>
<dbReference type="SMART" id="SM00082">
    <property type="entry name" value="LRRCT"/>
    <property type="match status" value="1"/>
</dbReference>
<dbReference type="Proteomes" id="UP000230750">
    <property type="component" value="Unassembled WGS sequence"/>
</dbReference>
<dbReference type="InterPro" id="IPR003591">
    <property type="entry name" value="Leu-rich_rpt_typical-subtyp"/>
</dbReference>
<dbReference type="InterPro" id="IPR050541">
    <property type="entry name" value="LRR_TM_domain-containing"/>
</dbReference>
<reference evidence="8 9" key="1">
    <citation type="journal article" date="2017" name="PLoS Biol.">
        <title>The sea cucumber genome provides insights into morphological evolution and visceral regeneration.</title>
        <authorList>
            <person name="Zhang X."/>
            <person name="Sun L."/>
            <person name="Yuan J."/>
            <person name="Sun Y."/>
            <person name="Gao Y."/>
            <person name="Zhang L."/>
            <person name="Li S."/>
            <person name="Dai H."/>
            <person name="Hamel J.F."/>
            <person name="Liu C."/>
            <person name="Yu Y."/>
            <person name="Liu S."/>
            <person name="Lin W."/>
            <person name="Guo K."/>
            <person name="Jin S."/>
            <person name="Xu P."/>
            <person name="Storey K.B."/>
            <person name="Huan P."/>
            <person name="Zhang T."/>
            <person name="Zhou Y."/>
            <person name="Zhang J."/>
            <person name="Lin C."/>
            <person name="Li X."/>
            <person name="Xing L."/>
            <person name="Huo D."/>
            <person name="Sun M."/>
            <person name="Wang L."/>
            <person name="Mercier A."/>
            <person name="Li F."/>
            <person name="Yang H."/>
            <person name="Xiang J."/>
        </authorList>
    </citation>
    <scope>NUCLEOTIDE SEQUENCE [LARGE SCALE GENOMIC DNA]</scope>
    <source>
        <strain evidence="8">Shaxun</strain>
        <tissue evidence="8">Muscle</tissue>
    </source>
</reference>
<keyword evidence="2 6" id="KW-0732">Signal</keyword>
<keyword evidence="1" id="KW-0433">Leucine-rich repeat</keyword>
<name>A0A2G8KU42_STIJA</name>
<dbReference type="STRING" id="307972.A0A2G8KU42"/>
<sequence>MAAVLVNVLLPYWMILSTMHLSSFGYYVMPSCLDVCQCNDIILRINCSGTMMQELPSHLPGEYHSLYFNDNNFTHLTPDNFNLSSLQHLRELALVNSGVTSVTNGTLSMLTKLISLDMSQNLLHTVPYGISKMTKLQILDMRSNSIKTIPSETFLDHNQMRTLFLDGNEIDLTQIERGTFSSLVKLRKLTMSDMEAASSPSFNAEVSDDYYDNYNSVSSSYDMMINQSVQCVNVASWFDLPKRNLSLLVLTISNSNIQCLAESSFNQWFHKLEILDLSMNQLTSLPDDLFVHLFNLEEVYLQNNFLQHIPAIFASNSNLRILNLKRNQLLFLSPETLYPLSNSLMKLDVSGNYLPVWNATSLTIFDQLQDLSIQRNMLSDEEEPLNFNNIPYLMYLQLDHNKLRHFPNVRRLGYLKTVKISYNRIRFLEEDIFQGCYALEEVYLNSNLLKTIEKSVFHKAKQLREFQISDNPLKCDCNVRWLVSVLVEEPEYVFQYDLITRATCTSPPYLKDKLLVEALGDYYPSLICNSFPKLHHMTWLIAVWLSVLTFVVGCKLYHIFRGSRRNWYICRKRERILEDDQTLIDLLKKNRKFGKYELVRESDFELLRQQSTTSETPEPMLTSTPSKQDEPKLSPGSPAKLDKVKWNTMPETPV</sequence>
<feature type="signal peptide" evidence="6">
    <location>
        <begin position="1"/>
        <end position="25"/>
    </location>
</feature>
<dbReference type="Gene3D" id="3.80.10.10">
    <property type="entry name" value="Ribonuclease Inhibitor"/>
    <property type="match status" value="3"/>
</dbReference>